<evidence type="ECO:0000313" key="2">
    <source>
        <dbReference type="EMBL" id="WLR43405.1"/>
    </source>
</evidence>
<name>A0ABY9JVJ8_9BACI</name>
<dbReference type="Proteomes" id="UP001197974">
    <property type="component" value="Chromosome"/>
</dbReference>
<reference evidence="2 3" key="1">
    <citation type="submission" date="2023-06" db="EMBL/GenBank/DDBJ databases">
        <title>Five Gram-positive bacteria isolated from mangrove sediments in Shenzhen, Guangdong, China.</title>
        <authorList>
            <person name="Yu S."/>
            <person name="Zheng W."/>
            <person name="Huang Y."/>
        </authorList>
    </citation>
    <scope>NUCLEOTIDE SEQUENCE [LARGE SCALE GENOMIC DNA]</scope>
    <source>
        <strain evidence="2 3">SaN35-3</strain>
    </source>
</reference>
<keyword evidence="1" id="KW-1133">Transmembrane helix</keyword>
<feature type="transmembrane region" description="Helical" evidence="1">
    <location>
        <begin position="109"/>
        <end position="130"/>
    </location>
</feature>
<accession>A0ABY9JVJ8</accession>
<gene>
    <name evidence="2" type="ORF">LC087_04290</name>
</gene>
<keyword evidence="3" id="KW-1185">Reference proteome</keyword>
<dbReference type="EMBL" id="CP129013">
    <property type="protein sequence ID" value="WLR43405.1"/>
    <property type="molecule type" value="Genomic_DNA"/>
</dbReference>
<sequence>MFRMILFVPFLLLYILFFLVLLFSPFMSLADIIAVIEHEAPKENYYFALLFVISLILYLSMRVSLFRKIYLKMPVLWPLSQMVFIMLVGLSFGLFFMNLWAENAIISKTIAISLTVISILLVRVFMSYWYKKYPISVKMFK</sequence>
<feature type="transmembrane region" description="Helical" evidence="1">
    <location>
        <begin position="46"/>
        <end position="63"/>
    </location>
</feature>
<dbReference type="RefSeq" id="WP_226539523.1">
    <property type="nucleotide sequence ID" value="NZ_CP129013.1"/>
</dbReference>
<keyword evidence="1" id="KW-0472">Membrane</keyword>
<proteinExistence type="predicted"/>
<keyword evidence="1" id="KW-0812">Transmembrane</keyword>
<protein>
    <submittedName>
        <fullName evidence="2">Uncharacterized protein</fullName>
    </submittedName>
</protein>
<evidence type="ECO:0000313" key="3">
    <source>
        <dbReference type="Proteomes" id="UP001197974"/>
    </source>
</evidence>
<evidence type="ECO:0000256" key="1">
    <source>
        <dbReference type="SAM" id="Phobius"/>
    </source>
</evidence>
<organism evidence="2 3">
    <name type="scientific">Bacillus carboniphilus</name>
    <dbReference type="NCBI Taxonomy" id="86663"/>
    <lineage>
        <taxon>Bacteria</taxon>
        <taxon>Bacillati</taxon>
        <taxon>Bacillota</taxon>
        <taxon>Bacilli</taxon>
        <taxon>Bacillales</taxon>
        <taxon>Bacillaceae</taxon>
        <taxon>Bacillus</taxon>
    </lineage>
</organism>
<feature type="transmembrane region" description="Helical" evidence="1">
    <location>
        <begin position="75"/>
        <end position="97"/>
    </location>
</feature>